<dbReference type="AlphaFoldDB" id="X1S4C4"/>
<sequence length="345" mass="38956">MIFSFWKKEPERAIKEEKDPIEKRIGKVFVGSTAGKLLPFAPWKKKKIEKSSKQLAEERKWQDLEGLVSRPYDPSSLARLISRQPTLASCISVIAQDVSSTGYNLIVKSKEEVEDKEGKKALEEERRSLNGFLQHPNPDDSLKEVISNFIEDYNGFGYAGLECVRNGKGDIVEIYPVKASSLWVHRSKEKYCQRIEWDKKAWFKKFGLEKDFSVKTGKAGKGFTDEERANELIFKKRYGNSGFYGDPPWVSAIGAVVTLVTIEEFNSSWFFNRGIPSFLVTLEGMYDEGVSKKITDFLSTECKGPENEGKTLVLELPDGGKATFEPVGGERAKEASYITPGHRPL</sequence>
<reference evidence="1" key="1">
    <citation type="journal article" date="2014" name="Front. Microbiol.">
        <title>High frequency of phylogenetically diverse reductive dehalogenase-homologous genes in deep subseafloor sedimentary metagenomes.</title>
        <authorList>
            <person name="Kawai M."/>
            <person name="Futagami T."/>
            <person name="Toyoda A."/>
            <person name="Takaki Y."/>
            <person name="Nishi S."/>
            <person name="Hori S."/>
            <person name="Arai W."/>
            <person name="Tsubouchi T."/>
            <person name="Morono Y."/>
            <person name="Uchiyama I."/>
            <person name="Ito T."/>
            <person name="Fujiyama A."/>
            <person name="Inagaki F."/>
            <person name="Takami H."/>
        </authorList>
    </citation>
    <scope>NUCLEOTIDE SEQUENCE</scope>
    <source>
        <strain evidence="1">Expedition CK06-06</strain>
    </source>
</reference>
<proteinExistence type="predicted"/>
<evidence type="ECO:0008006" key="2">
    <source>
        <dbReference type="Google" id="ProtNLM"/>
    </source>
</evidence>
<gene>
    <name evidence="1" type="ORF">S12H4_13333</name>
</gene>
<evidence type="ECO:0000313" key="1">
    <source>
        <dbReference type="EMBL" id="GAI87892.1"/>
    </source>
</evidence>
<dbReference type="InterPro" id="IPR006944">
    <property type="entry name" value="Phage/GTA_portal"/>
</dbReference>
<comment type="caution">
    <text evidence="1">The sequence shown here is derived from an EMBL/GenBank/DDBJ whole genome shotgun (WGS) entry which is preliminary data.</text>
</comment>
<protein>
    <recommendedName>
        <fullName evidence="2">Phage portal protein</fullName>
    </recommendedName>
</protein>
<accession>X1S4C4</accession>
<dbReference type="EMBL" id="BARW01006352">
    <property type="protein sequence ID" value="GAI87892.1"/>
    <property type="molecule type" value="Genomic_DNA"/>
</dbReference>
<dbReference type="Pfam" id="PF04860">
    <property type="entry name" value="Phage_portal"/>
    <property type="match status" value="1"/>
</dbReference>
<organism evidence="1">
    <name type="scientific">marine sediment metagenome</name>
    <dbReference type="NCBI Taxonomy" id="412755"/>
    <lineage>
        <taxon>unclassified sequences</taxon>
        <taxon>metagenomes</taxon>
        <taxon>ecological metagenomes</taxon>
    </lineage>
</organism>
<name>X1S4C4_9ZZZZ</name>